<feature type="domain" description="Dienelactone hydrolase" evidence="1">
    <location>
        <begin position="75"/>
        <end position="284"/>
    </location>
</feature>
<dbReference type="InterPro" id="IPR051049">
    <property type="entry name" value="Dienelactone_hydrolase-like"/>
</dbReference>
<accession>A0A3G9GAF7</accession>
<evidence type="ECO:0000313" key="3">
    <source>
        <dbReference type="Proteomes" id="UP000278756"/>
    </source>
</evidence>
<dbReference type="SUPFAM" id="SSF53474">
    <property type="entry name" value="alpha/beta-Hydrolases"/>
    <property type="match status" value="1"/>
</dbReference>
<sequence length="287" mass="30571">MDKPVVTQAMIDAYDEFTHTSLDRRAFMSRLTALTGSAAAAAAVLPLLSAGSAAAEVVSADDSRLVTEEVMIEGLKAYLARPKAVSRRLPSVLVIHENRGLTPHIRDVTRKLALEGFVALGADFLSPVGGTPANEDEARTLIGKLDGTQTVANAETYLNWLSGYTKGNGKTGAIGFCWGGGLVNRIATRSKALDAGVAYYGSQAPLADVPGIQAPLMLHYASLDERINAGIEAYRAALTSAGKRFEIHMYEGVNHAFNNDTSPARYNKAAADLAWQRTVGFFKANLA</sequence>
<keyword evidence="2" id="KW-0378">Hydrolase</keyword>
<dbReference type="InterPro" id="IPR006311">
    <property type="entry name" value="TAT_signal"/>
</dbReference>
<organism evidence="2 3">
    <name type="scientific">Asticcacaulis excentricus</name>
    <dbReference type="NCBI Taxonomy" id="78587"/>
    <lineage>
        <taxon>Bacteria</taxon>
        <taxon>Pseudomonadati</taxon>
        <taxon>Pseudomonadota</taxon>
        <taxon>Alphaproteobacteria</taxon>
        <taxon>Caulobacterales</taxon>
        <taxon>Caulobacteraceae</taxon>
        <taxon>Asticcacaulis</taxon>
    </lineage>
</organism>
<dbReference type="PANTHER" id="PTHR46623">
    <property type="entry name" value="CARBOXYMETHYLENEBUTENOLIDASE-RELATED"/>
    <property type="match status" value="1"/>
</dbReference>
<gene>
    <name evidence="2" type="ORF">EM6_2966</name>
</gene>
<dbReference type="PROSITE" id="PS51318">
    <property type="entry name" value="TAT"/>
    <property type="match status" value="1"/>
</dbReference>
<dbReference type="AlphaFoldDB" id="A0A3G9GAF7"/>
<dbReference type="RefSeq" id="WP_126423922.1">
    <property type="nucleotide sequence ID" value="NZ_AP018828.1"/>
</dbReference>
<protein>
    <submittedName>
        <fullName evidence="2">Dienelactone hydrolase family</fullName>
    </submittedName>
</protein>
<dbReference type="InterPro" id="IPR002925">
    <property type="entry name" value="Dienelactn_hydro"/>
</dbReference>
<dbReference type="Proteomes" id="UP000278756">
    <property type="component" value="Chromosome 2"/>
</dbReference>
<dbReference type="OrthoDB" id="9771666at2"/>
<dbReference type="Pfam" id="PF01738">
    <property type="entry name" value="DLH"/>
    <property type="match status" value="1"/>
</dbReference>
<dbReference type="PANTHER" id="PTHR46623:SF6">
    <property type="entry name" value="ALPHA_BETA-HYDROLASES SUPERFAMILY PROTEIN"/>
    <property type="match status" value="1"/>
</dbReference>
<proteinExistence type="predicted"/>
<reference evidence="3" key="2">
    <citation type="journal article" date="2017" name="Plant Physiol. Biochem.">
        <title>Differential oxidative and antioxidative response of duckweed Lemna minor toward plant growth promoting/inhibiting bacteria.</title>
        <authorList>
            <person name="Ishizawa H."/>
            <person name="Kuroda M."/>
            <person name="Morikawa M."/>
            <person name="Ike M."/>
        </authorList>
    </citation>
    <scope>NUCLEOTIDE SEQUENCE [LARGE SCALE GENOMIC DNA]</scope>
    <source>
        <strain evidence="3">M6</strain>
    </source>
</reference>
<dbReference type="EMBL" id="AP018828">
    <property type="protein sequence ID" value="BBF82333.1"/>
    <property type="molecule type" value="Genomic_DNA"/>
</dbReference>
<evidence type="ECO:0000313" key="2">
    <source>
        <dbReference type="EMBL" id="BBF82333.1"/>
    </source>
</evidence>
<name>A0A3G9GAF7_9CAUL</name>
<dbReference type="InterPro" id="IPR029058">
    <property type="entry name" value="AB_hydrolase_fold"/>
</dbReference>
<evidence type="ECO:0000259" key="1">
    <source>
        <dbReference type="Pfam" id="PF01738"/>
    </source>
</evidence>
<dbReference type="GO" id="GO:0016787">
    <property type="term" value="F:hydrolase activity"/>
    <property type="evidence" value="ECO:0007669"/>
    <property type="project" value="UniProtKB-KW"/>
</dbReference>
<dbReference type="Gene3D" id="3.40.50.1820">
    <property type="entry name" value="alpha/beta hydrolase"/>
    <property type="match status" value="1"/>
</dbReference>
<reference evidence="3" key="1">
    <citation type="journal article" date="2017" name="Biotechnol. Biofuels">
        <title>Evaluation of environmental bacterial communities as a factor affecting the growth of duckweed Lemna minor.</title>
        <authorList>
            <person name="Ishizawa H."/>
            <person name="Kuroda M."/>
            <person name="Morikawa M."/>
            <person name="Ike M."/>
        </authorList>
    </citation>
    <scope>NUCLEOTIDE SEQUENCE [LARGE SCALE GENOMIC DNA]</scope>
    <source>
        <strain evidence="3">M6</strain>
    </source>
</reference>